<dbReference type="PROSITE" id="PS50011">
    <property type="entry name" value="PROTEIN_KINASE_DOM"/>
    <property type="match status" value="1"/>
</dbReference>
<dbReference type="GO" id="GO:0004674">
    <property type="term" value="F:protein serine/threonine kinase activity"/>
    <property type="evidence" value="ECO:0007669"/>
    <property type="project" value="UniProtKB-KW"/>
</dbReference>
<protein>
    <submittedName>
        <fullName evidence="14">Interleukin-1 receptor-associated kinase 4</fullName>
    </submittedName>
</protein>
<dbReference type="Gene3D" id="1.10.510.10">
    <property type="entry name" value="Transferase(Phosphotransferase) domain 1"/>
    <property type="match status" value="1"/>
</dbReference>
<accession>A0A4U5PWC5</accession>
<comment type="caution">
    <text evidence="14">The sequence shown here is derived from an EMBL/GenBank/DDBJ whole genome shotgun (WGS) entry which is preliminary data.</text>
</comment>
<keyword evidence="7 11" id="KW-0067">ATP-binding</keyword>
<evidence type="ECO:0000256" key="2">
    <source>
        <dbReference type="ARBA" id="ARBA00022527"/>
    </source>
</evidence>
<dbReference type="AlphaFoldDB" id="A0A4U5PWC5"/>
<dbReference type="FunFam" id="3.30.200.20:FF:000178">
    <property type="entry name" value="serine/threonine-protein kinase PBS1-like"/>
    <property type="match status" value="1"/>
</dbReference>
<dbReference type="GO" id="GO:0005524">
    <property type="term" value="F:ATP binding"/>
    <property type="evidence" value="ECO:0007669"/>
    <property type="project" value="UniProtKB-UniRule"/>
</dbReference>
<keyword evidence="14" id="KW-0418">Kinase</keyword>
<gene>
    <name evidence="14" type="ORF">D5086_0000173610</name>
</gene>
<proteinExistence type="predicted"/>
<feature type="binding site" evidence="11">
    <location>
        <position position="59"/>
    </location>
    <ligand>
        <name>ATP</name>
        <dbReference type="ChEBI" id="CHEBI:30616"/>
    </ligand>
</feature>
<dbReference type="SUPFAM" id="SSF56112">
    <property type="entry name" value="Protein kinase-like (PK-like)"/>
    <property type="match status" value="1"/>
</dbReference>
<keyword evidence="14" id="KW-0675">Receptor</keyword>
<evidence type="ECO:0000256" key="9">
    <source>
        <dbReference type="ARBA" id="ARBA00023136"/>
    </source>
</evidence>
<dbReference type="InterPro" id="IPR001245">
    <property type="entry name" value="Ser-Thr/Tyr_kinase_cat_dom"/>
</dbReference>
<dbReference type="InterPro" id="IPR000719">
    <property type="entry name" value="Prot_kinase_dom"/>
</dbReference>
<dbReference type="InterPro" id="IPR011009">
    <property type="entry name" value="Kinase-like_dom_sf"/>
</dbReference>
<evidence type="ECO:0000256" key="7">
    <source>
        <dbReference type="ARBA" id="ARBA00022840"/>
    </source>
</evidence>
<dbReference type="InterPro" id="IPR045874">
    <property type="entry name" value="LRK10/LRL21-25-like"/>
</dbReference>
<evidence type="ECO:0000256" key="10">
    <source>
        <dbReference type="ARBA" id="ARBA00023180"/>
    </source>
</evidence>
<sequence>MYDNIEKFLQSHDNDLMPVRYSYSDIKKMTNGFKDKLGEGGFGLVYKGKLRSGGFAAVKILSKSKANGQDFINEVATIGRIYHVNVVRLIGFTVEGSKRALIYEFMPNGSLDKYIVSRQDHSSQIYFPSWIYDQVSEGNDVELGDHAMEQGKETTKKMIIVALWCIQLRPNDRPSMHNVVKMLESDVESLQMPPKPFLTPHHMPKDDDTTNPIKLSDPPNDCIDFSYQFGR</sequence>
<name>A0A4U5PWC5_POPAL</name>
<keyword evidence="3" id="KW-0808">Transferase</keyword>
<evidence type="ECO:0000256" key="6">
    <source>
        <dbReference type="ARBA" id="ARBA00022741"/>
    </source>
</evidence>
<evidence type="ECO:0000256" key="11">
    <source>
        <dbReference type="PROSITE-ProRule" id="PRU10141"/>
    </source>
</evidence>
<dbReference type="Gene3D" id="3.30.200.20">
    <property type="entry name" value="Phosphorylase Kinase, domain 1"/>
    <property type="match status" value="1"/>
</dbReference>
<evidence type="ECO:0000256" key="4">
    <source>
        <dbReference type="ARBA" id="ARBA00022692"/>
    </source>
</evidence>
<keyword evidence="4" id="KW-0812">Transmembrane</keyword>
<feature type="region of interest" description="Disordered" evidence="12">
    <location>
        <begin position="197"/>
        <end position="218"/>
    </location>
</feature>
<evidence type="ECO:0000259" key="13">
    <source>
        <dbReference type="PROSITE" id="PS50011"/>
    </source>
</evidence>
<keyword evidence="8" id="KW-1133">Transmembrane helix</keyword>
<dbReference type="Pfam" id="PF07714">
    <property type="entry name" value="PK_Tyr_Ser-Thr"/>
    <property type="match status" value="1"/>
</dbReference>
<comment type="subcellular location">
    <subcellularLocation>
        <location evidence="1">Membrane</location>
        <topology evidence="1">Single-pass type I membrane protein</topology>
    </subcellularLocation>
</comment>
<keyword evidence="10" id="KW-0325">Glycoprotein</keyword>
<feature type="domain" description="Protein kinase" evidence="13">
    <location>
        <begin position="31"/>
        <end position="231"/>
    </location>
</feature>
<evidence type="ECO:0000256" key="5">
    <source>
        <dbReference type="ARBA" id="ARBA00022729"/>
    </source>
</evidence>
<dbReference type="PANTHER" id="PTHR27009">
    <property type="entry name" value="RUST RESISTANCE KINASE LR10-RELATED"/>
    <property type="match status" value="1"/>
</dbReference>
<evidence type="ECO:0000256" key="8">
    <source>
        <dbReference type="ARBA" id="ARBA00022989"/>
    </source>
</evidence>
<dbReference type="PROSITE" id="PS00107">
    <property type="entry name" value="PROTEIN_KINASE_ATP"/>
    <property type="match status" value="1"/>
</dbReference>
<keyword evidence="2" id="KW-0723">Serine/threonine-protein kinase</keyword>
<organism evidence="14">
    <name type="scientific">Populus alba</name>
    <name type="common">White poplar</name>
    <dbReference type="NCBI Taxonomy" id="43335"/>
    <lineage>
        <taxon>Eukaryota</taxon>
        <taxon>Viridiplantae</taxon>
        <taxon>Streptophyta</taxon>
        <taxon>Embryophyta</taxon>
        <taxon>Tracheophyta</taxon>
        <taxon>Spermatophyta</taxon>
        <taxon>Magnoliopsida</taxon>
        <taxon>eudicotyledons</taxon>
        <taxon>Gunneridae</taxon>
        <taxon>Pentapetalae</taxon>
        <taxon>rosids</taxon>
        <taxon>fabids</taxon>
        <taxon>Malpighiales</taxon>
        <taxon>Salicaceae</taxon>
        <taxon>Saliceae</taxon>
        <taxon>Populus</taxon>
    </lineage>
</organism>
<keyword evidence="6 11" id="KW-0547">Nucleotide-binding</keyword>
<evidence type="ECO:0000256" key="1">
    <source>
        <dbReference type="ARBA" id="ARBA00004479"/>
    </source>
</evidence>
<dbReference type="GO" id="GO:0016020">
    <property type="term" value="C:membrane"/>
    <property type="evidence" value="ECO:0007669"/>
    <property type="project" value="UniProtKB-SubCell"/>
</dbReference>
<keyword evidence="5" id="KW-0732">Signal</keyword>
<dbReference type="EMBL" id="RCHU01000571">
    <property type="protein sequence ID" value="TKS01351.1"/>
    <property type="molecule type" value="Genomic_DNA"/>
</dbReference>
<evidence type="ECO:0000256" key="3">
    <source>
        <dbReference type="ARBA" id="ARBA00022679"/>
    </source>
</evidence>
<keyword evidence="9" id="KW-0472">Membrane</keyword>
<dbReference type="InterPro" id="IPR017441">
    <property type="entry name" value="Protein_kinase_ATP_BS"/>
</dbReference>
<evidence type="ECO:0000313" key="14">
    <source>
        <dbReference type="EMBL" id="TKS01351.1"/>
    </source>
</evidence>
<evidence type="ECO:0000256" key="12">
    <source>
        <dbReference type="SAM" id="MobiDB-lite"/>
    </source>
</evidence>
<reference evidence="14" key="1">
    <citation type="submission" date="2018-10" db="EMBL/GenBank/DDBJ databases">
        <title>Population genomic analysis revealed the cold adaptation of white poplar.</title>
        <authorList>
            <person name="Liu Y.-J."/>
        </authorList>
    </citation>
    <scope>NUCLEOTIDE SEQUENCE [LARGE SCALE GENOMIC DNA]</scope>
    <source>
        <strain evidence="14">PAL-ZL1</strain>
    </source>
</reference>